<dbReference type="GO" id="GO:0005874">
    <property type="term" value="C:microtubule"/>
    <property type="evidence" value="ECO:0007669"/>
    <property type="project" value="TreeGrafter"/>
</dbReference>
<protein>
    <recommendedName>
        <fullName evidence="2">GED domain-containing protein</fullName>
    </recommendedName>
</protein>
<dbReference type="GO" id="GO:0008017">
    <property type="term" value="F:microtubule binding"/>
    <property type="evidence" value="ECO:0007669"/>
    <property type="project" value="TreeGrafter"/>
</dbReference>
<dbReference type="Gene3D" id="1.20.120.1240">
    <property type="entry name" value="Dynamin, middle domain"/>
    <property type="match status" value="1"/>
</dbReference>
<dbReference type="InterPro" id="IPR020850">
    <property type="entry name" value="GED_dom"/>
</dbReference>
<evidence type="ECO:0000313" key="3">
    <source>
        <dbReference type="EMBL" id="KAF4351782.1"/>
    </source>
</evidence>
<dbReference type="PANTHER" id="PTHR11566:SF173">
    <property type="entry name" value="DYNAMIN-RELATED PROTEIN 4C"/>
    <property type="match status" value="1"/>
</dbReference>
<dbReference type="SUPFAM" id="SSF52540">
    <property type="entry name" value="P-loop containing nucleoside triphosphate hydrolases"/>
    <property type="match status" value="1"/>
</dbReference>
<reference evidence="3 4" key="1">
    <citation type="journal article" date="2020" name="bioRxiv">
        <title>Sequence and annotation of 42 cannabis genomes reveals extensive copy number variation in cannabinoid synthesis and pathogen resistance genes.</title>
        <authorList>
            <person name="Mckernan K.J."/>
            <person name="Helbert Y."/>
            <person name="Kane L.T."/>
            <person name="Ebling H."/>
            <person name="Zhang L."/>
            <person name="Liu B."/>
            <person name="Eaton Z."/>
            <person name="Mclaughlin S."/>
            <person name="Kingan S."/>
            <person name="Baybayan P."/>
            <person name="Concepcion G."/>
            <person name="Jordan M."/>
            <person name="Riva A."/>
            <person name="Barbazuk W."/>
            <person name="Harkins T."/>
        </authorList>
    </citation>
    <scope>NUCLEOTIDE SEQUENCE [LARGE SCALE GENOMIC DNA]</scope>
    <source>
        <strain evidence="4">cv. Jamaican Lion 4</strain>
        <tissue evidence="3">Leaf</tissue>
    </source>
</reference>
<dbReference type="PROSITE" id="PS51388">
    <property type="entry name" value="GED"/>
    <property type="match status" value="1"/>
</dbReference>
<evidence type="ECO:0000313" key="4">
    <source>
        <dbReference type="Proteomes" id="UP000583929"/>
    </source>
</evidence>
<dbReference type="AlphaFoldDB" id="A0A7J6E074"/>
<dbReference type="EMBL" id="JAATIQ010000547">
    <property type="protein sequence ID" value="KAF4351782.1"/>
    <property type="molecule type" value="Genomic_DNA"/>
</dbReference>
<dbReference type="SMART" id="SM00302">
    <property type="entry name" value="GED"/>
    <property type="match status" value="1"/>
</dbReference>
<organism evidence="3 4">
    <name type="scientific">Cannabis sativa</name>
    <name type="common">Hemp</name>
    <name type="synonym">Marijuana</name>
    <dbReference type="NCBI Taxonomy" id="3483"/>
    <lineage>
        <taxon>Eukaryota</taxon>
        <taxon>Viridiplantae</taxon>
        <taxon>Streptophyta</taxon>
        <taxon>Embryophyta</taxon>
        <taxon>Tracheophyta</taxon>
        <taxon>Spermatophyta</taxon>
        <taxon>Magnoliopsida</taxon>
        <taxon>eudicotyledons</taxon>
        <taxon>Gunneridae</taxon>
        <taxon>Pentapetalae</taxon>
        <taxon>rosids</taxon>
        <taxon>fabids</taxon>
        <taxon>Rosales</taxon>
        <taxon>Cannabaceae</taxon>
        <taxon>Cannabis</taxon>
    </lineage>
</organism>
<dbReference type="Proteomes" id="UP000583929">
    <property type="component" value="Unassembled WGS sequence"/>
</dbReference>
<evidence type="ECO:0000259" key="2">
    <source>
        <dbReference type="PROSITE" id="PS51388"/>
    </source>
</evidence>
<dbReference type="GO" id="GO:0003924">
    <property type="term" value="F:GTPase activity"/>
    <property type="evidence" value="ECO:0007669"/>
    <property type="project" value="InterPro"/>
</dbReference>
<dbReference type="Pfam" id="PF02212">
    <property type="entry name" value="GED"/>
    <property type="match status" value="1"/>
</dbReference>
<name>A0A7J6E074_CANSA</name>
<accession>A0A7J6E074</accession>
<dbReference type="GO" id="GO:0005737">
    <property type="term" value="C:cytoplasm"/>
    <property type="evidence" value="ECO:0007669"/>
    <property type="project" value="TreeGrafter"/>
</dbReference>
<dbReference type="InterPro" id="IPR022812">
    <property type="entry name" value="Dynamin"/>
</dbReference>
<dbReference type="GO" id="GO:0016020">
    <property type="term" value="C:membrane"/>
    <property type="evidence" value="ECO:0007669"/>
    <property type="project" value="TreeGrafter"/>
</dbReference>
<dbReference type="InterPro" id="IPR003130">
    <property type="entry name" value="GED"/>
</dbReference>
<keyword evidence="1" id="KW-0505">Motor protein</keyword>
<keyword evidence="4" id="KW-1185">Reference proteome</keyword>
<comment type="caution">
    <text evidence="3">The sequence shown here is derived from an EMBL/GenBank/DDBJ whole genome shotgun (WGS) entry which is preliminary data.</text>
</comment>
<proteinExistence type="predicted"/>
<dbReference type="PANTHER" id="PTHR11566">
    <property type="entry name" value="DYNAMIN"/>
    <property type="match status" value="1"/>
</dbReference>
<dbReference type="InterPro" id="IPR000375">
    <property type="entry name" value="Dynamin_stalk"/>
</dbReference>
<evidence type="ECO:0000256" key="1">
    <source>
        <dbReference type="ARBA" id="ARBA00023175"/>
    </source>
</evidence>
<dbReference type="Gene3D" id="3.40.50.300">
    <property type="entry name" value="P-loop containing nucleotide triphosphate hydrolases"/>
    <property type="match status" value="1"/>
</dbReference>
<sequence length="586" mass="67005">MGSNKKKQTLISTTNVVVKSDLDGIGSHSPIVSSFNDKIRPVLDAVDKLRNLAVLRLGFSKMFLFFFAASTRTKRKPKNPQSFYPKLCLENSLTQNRTPKNPLTISLAETQQTRKSKVNYYFSNVYLVKAEAFVSFKVSAHKPHLTTDDFPTCESIRLSQSVDKNGERTLAVVTKSDKSPEGLLERNRVGQESYEEARFKEAKLFETHSLLSMIDKSIVGIPVLSQKLMQIQATSISRNLPDIVKKINDKLSHNIVEFKALPRALTSVAEAMSALMKIIGGVKESLRKVLLRGEYFDEFPNDKKMHCKARLVEMVNGFSDELKKCPESDPTRNFLMDEIKHLEEAKEISLPKFLPKNIFLSILKEKVNGISSIPKAFVEKLFGYVEEVVMSVLMSHVRHYYQLQISAKRAGLNLIENMKENSMKWVMEIVEMEKLTDYTCNPEFETEYNKLMAQKDAFMKNLHLYNSMTIERVGSVDLVKPRNSPHLLDQAFDLRMRLVAYWSIVQRRLVDSMALHLQLSVHRLVNEHLERELVSQIMAPNGNLERMLEESPLVASKRAKLEGSIKKLKECKEILAQIMDRSHDQC</sequence>
<dbReference type="GO" id="GO:0005525">
    <property type="term" value="F:GTP binding"/>
    <property type="evidence" value="ECO:0007669"/>
    <property type="project" value="InterPro"/>
</dbReference>
<dbReference type="InterPro" id="IPR027417">
    <property type="entry name" value="P-loop_NTPase"/>
</dbReference>
<gene>
    <name evidence="3" type="ORF">G4B88_030143</name>
</gene>
<feature type="domain" description="GED" evidence="2">
    <location>
        <begin position="491"/>
        <end position="583"/>
    </location>
</feature>
<dbReference type="Pfam" id="PF01031">
    <property type="entry name" value="Dynamin_M"/>
    <property type="match status" value="1"/>
</dbReference>